<dbReference type="AlphaFoldDB" id="A0AAE1PTZ0"/>
<dbReference type="EMBL" id="JAWZYT010001327">
    <property type="protein sequence ID" value="KAK4313334.1"/>
    <property type="molecule type" value="Genomic_DNA"/>
</dbReference>
<evidence type="ECO:0000313" key="3">
    <source>
        <dbReference type="Proteomes" id="UP001292094"/>
    </source>
</evidence>
<evidence type="ECO:0000313" key="2">
    <source>
        <dbReference type="EMBL" id="KAK4313334.1"/>
    </source>
</evidence>
<feature type="chain" id="PRO_5042108189" evidence="1">
    <location>
        <begin position="21"/>
        <end position="128"/>
    </location>
</feature>
<protein>
    <submittedName>
        <fullName evidence="2">Uncharacterized protein</fullName>
    </submittedName>
</protein>
<organism evidence="2 3">
    <name type="scientific">Petrolisthes manimaculis</name>
    <dbReference type="NCBI Taxonomy" id="1843537"/>
    <lineage>
        <taxon>Eukaryota</taxon>
        <taxon>Metazoa</taxon>
        <taxon>Ecdysozoa</taxon>
        <taxon>Arthropoda</taxon>
        <taxon>Crustacea</taxon>
        <taxon>Multicrustacea</taxon>
        <taxon>Malacostraca</taxon>
        <taxon>Eumalacostraca</taxon>
        <taxon>Eucarida</taxon>
        <taxon>Decapoda</taxon>
        <taxon>Pleocyemata</taxon>
        <taxon>Anomura</taxon>
        <taxon>Galatheoidea</taxon>
        <taxon>Porcellanidae</taxon>
        <taxon>Petrolisthes</taxon>
    </lineage>
</organism>
<accession>A0AAE1PTZ0</accession>
<sequence>MLFRKFCWWWLMMGMVLVDGANRSKEVQDGILCISEFMSPKNNNSLTLKVKRRSLDKMIEKHWLMANENLRGVLMVTNCLPRVPLMLLDSRFLKNRSKPKVTKSLKDHVFNRLDTDPSPPQVLDFLGG</sequence>
<name>A0AAE1PTZ0_9EUCA</name>
<evidence type="ECO:0000256" key="1">
    <source>
        <dbReference type="SAM" id="SignalP"/>
    </source>
</evidence>
<proteinExistence type="predicted"/>
<gene>
    <name evidence="2" type="ORF">Pmani_015322</name>
</gene>
<reference evidence="2" key="1">
    <citation type="submission" date="2023-11" db="EMBL/GenBank/DDBJ databases">
        <title>Genome assemblies of two species of porcelain crab, Petrolisthes cinctipes and Petrolisthes manimaculis (Anomura: Porcellanidae).</title>
        <authorList>
            <person name="Angst P."/>
        </authorList>
    </citation>
    <scope>NUCLEOTIDE SEQUENCE</scope>
    <source>
        <strain evidence="2">PB745_02</strain>
        <tissue evidence="2">Gill</tissue>
    </source>
</reference>
<keyword evidence="3" id="KW-1185">Reference proteome</keyword>
<dbReference type="Proteomes" id="UP001292094">
    <property type="component" value="Unassembled WGS sequence"/>
</dbReference>
<comment type="caution">
    <text evidence="2">The sequence shown here is derived from an EMBL/GenBank/DDBJ whole genome shotgun (WGS) entry which is preliminary data.</text>
</comment>
<feature type="signal peptide" evidence="1">
    <location>
        <begin position="1"/>
        <end position="20"/>
    </location>
</feature>
<keyword evidence="1" id="KW-0732">Signal</keyword>